<feature type="signal peptide" evidence="1">
    <location>
        <begin position="1"/>
        <end position="21"/>
    </location>
</feature>
<evidence type="ECO:0000256" key="1">
    <source>
        <dbReference type="SAM" id="SignalP"/>
    </source>
</evidence>
<protein>
    <submittedName>
        <fullName evidence="2">Uncharacterized protein</fullName>
    </submittedName>
</protein>
<name>A0A1A3C4R9_MYCAS</name>
<dbReference type="EMBL" id="LZKQ01000177">
    <property type="protein sequence ID" value="OBI82084.1"/>
    <property type="molecule type" value="Genomic_DNA"/>
</dbReference>
<comment type="caution">
    <text evidence="2">The sequence shown here is derived from an EMBL/GenBank/DDBJ whole genome shotgun (WGS) entry which is preliminary data.</text>
</comment>
<evidence type="ECO:0000313" key="2">
    <source>
        <dbReference type="EMBL" id="OBI82084.1"/>
    </source>
</evidence>
<dbReference type="STRING" id="1790.A5645_02920"/>
<sequence length="98" mass="10727">MTVTLLLMLFALICVAPGEAAADSLPEVQVVVQLWDSDPDAAVRVAFGHLAAIYFLDRDEPNSIAWHAMLRQSLQNQTPVRFTYAVAGQRITFVEPAG</sequence>
<proteinExistence type="predicted"/>
<feature type="chain" id="PRO_5039308355" evidence="1">
    <location>
        <begin position="22"/>
        <end position="98"/>
    </location>
</feature>
<evidence type="ECO:0000313" key="3">
    <source>
        <dbReference type="Proteomes" id="UP000093795"/>
    </source>
</evidence>
<dbReference type="AlphaFoldDB" id="A0A1A3C4R9"/>
<gene>
    <name evidence="2" type="ORF">A9X01_22605</name>
</gene>
<reference evidence="2 3" key="1">
    <citation type="submission" date="2016-06" db="EMBL/GenBank/DDBJ databases">
        <authorList>
            <person name="Kjaerup R.B."/>
            <person name="Dalgaard T.S."/>
            <person name="Juul-Madsen H.R."/>
        </authorList>
    </citation>
    <scope>NUCLEOTIDE SEQUENCE [LARGE SCALE GENOMIC DNA]</scope>
    <source>
        <strain evidence="2 3">1081914.2</strain>
    </source>
</reference>
<accession>A0A1A3C4R9</accession>
<keyword evidence="1" id="KW-0732">Signal</keyword>
<organism evidence="2 3">
    <name type="scientific">Mycobacterium asiaticum</name>
    <dbReference type="NCBI Taxonomy" id="1790"/>
    <lineage>
        <taxon>Bacteria</taxon>
        <taxon>Bacillati</taxon>
        <taxon>Actinomycetota</taxon>
        <taxon>Actinomycetes</taxon>
        <taxon>Mycobacteriales</taxon>
        <taxon>Mycobacteriaceae</taxon>
        <taxon>Mycobacterium</taxon>
    </lineage>
</organism>
<dbReference type="Proteomes" id="UP000093795">
    <property type="component" value="Unassembled WGS sequence"/>
</dbReference>